<dbReference type="AlphaFoldDB" id="A0A9N9ZER5"/>
<keyword evidence="4" id="KW-0274">FAD</keyword>
<dbReference type="InterPro" id="IPR036318">
    <property type="entry name" value="FAD-bd_PCMH-like_sf"/>
</dbReference>
<dbReference type="InterPro" id="IPR016169">
    <property type="entry name" value="FAD-bd_PCMH_sub2"/>
</dbReference>
<dbReference type="Proteomes" id="UP000775872">
    <property type="component" value="Unassembled WGS sequence"/>
</dbReference>
<keyword evidence="9" id="KW-1185">Reference proteome</keyword>
<dbReference type="PANTHER" id="PTHR42973">
    <property type="entry name" value="BINDING OXIDOREDUCTASE, PUTATIVE (AFU_ORTHOLOGUE AFUA_1G17690)-RELATED"/>
    <property type="match status" value="1"/>
</dbReference>
<evidence type="ECO:0000256" key="5">
    <source>
        <dbReference type="ARBA" id="ARBA00023002"/>
    </source>
</evidence>
<dbReference type="InterPro" id="IPR050416">
    <property type="entry name" value="FAD-linked_Oxidoreductase"/>
</dbReference>
<dbReference type="EMBL" id="CABFOC020000046">
    <property type="protein sequence ID" value="CAH0054028.1"/>
    <property type="molecule type" value="Genomic_DNA"/>
</dbReference>
<comment type="cofactor">
    <cofactor evidence="1">
        <name>FAD</name>
        <dbReference type="ChEBI" id="CHEBI:57692"/>
    </cofactor>
</comment>
<evidence type="ECO:0000256" key="4">
    <source>
        <dbReference type="ARBA" id="ARBA00022827"/>
    </source>
</evidence>
<gene>
    <name evidence="8" type="ORF">CSOL1703_00015219</name>
</gene>
<organism evidence="8 9">
    <name type="scientific">Clonostachys solani</name>
    <dbReference type="NCBI Taxonomy" id="160281"/>
    <lineage>
        <taxon>Eukaryota</taxon>
        <taxon>Fungi</taxon>
        <taxon>Dikarya</taxon>
        <taxon>Ascomycota</taxon>
        <taxon>Pezizomycotina</taxon>
        <taxon>Sordariomycetes</taxon>
        <taxon>Hypocreomycetidae</taxon>
        <taxon>Hypocreales</taxon>
        <taxon>Bionectriaceae</taxon>
        <taxon>Clonostachys</taxon>
    </lineage>
</organism>
<dbReference type="PROSITE" id="PS51387">
    <property type="entry name" value="FAD_PCMH"/>
    <property type="match status" value="1"/>
</dbReference>
<feature type="signal peptide" evidence="6">
    <location>
        <begin position="1"/>
        <end position="20"/>
    </location>
</feature>
<protein>
    <recommendedName>
        <fullName evidence="7">FAD-binding PCMH-type domain-containing protein</fullName>
    </recommendedName>
</protein>
<dbReference type="Gene3D" id="3.40.462.20">
    <property type="match status" value="1"/>
</dbReference>
<proteinExistence type="inferred from homology"/>
<reference evidence="8 9" key="2">
    <citation type="submission" date="2021-10" db="EMBL/GenBank/DDBJ databases">
        <authorList>
            <person name="Piombo E."/>
        </authorList>
    </citation>
    <scope>NUCLEOTIDE SEQUENCE [LARGE SCALE GENOMIC DNA]</scope>
</reference>
<dbReference type="InterPro" id="IPR012951">
    <property type="entry name" value="BBE"/>
</dbReference>
<dbReference type="GO" id="GO:0071949">
    <property type="term" value="F:FAD binding"/>
    <property type="evidence" value="ECO:0007669"/>
    <property type="project" value="InterPro"/>
</dbReference>
<reference evidence="9" key="1">
    <citation type="submission" date="2019-06" db="EMBL/GenBank/DDBJ databases">
        <authorList>
            <person name="Broberg M."/>
        </authorList>
    </citation>
    <scope>NUCLEOTIDE SEQUENCE [LARGE SCALE GENOMIC DNA]</scope>
</reference>
<evidence type="ECO:0000259" key="7">
    <source>
        <dbReference type="PROSITE" id="PS51387"/>
    </source>
</evidence>
<evidence type="ECO:0000256" key="3">
    <source>
        <dbReference type="ARBA" id="ARBA00022630"/>
    </source>
</evidence>
<keyword evidence="6" id="KW-0732">Signal</keyword>
<dbReference type="Gene3D" id="3.30.43.10">
    <property type="entry name" value="Uridine Diphospho-n-acetylenolpyruvylglucosamine Reductase, domain 2"/>
    <property type="match status" value="1"/>
</dbReference>
<dbReference type="InterPro" id="IPR006094">
    <property type="entry name" value="Oxid_FAD_bind_N"/>
</dbReference>
<dbReference type="PANTHER" id="PTHR42973:SF39">
    <property type="entry name" value="FAD-BINDING PCMH-TYPE DOMAIN-CONTAINING PROTEIN"/>
    <property type="match status" value="1"/>
</dbReference>
<keyword evidence="5" id="KW-0560">Oxidoreductase</keyword>
<dbReference type="Pfam" id="PF08031">
    <property type="entry name" value="BBE"/>
    <property type="match status" value="1"/>
</dbReference>
<sequence>MKTFWRLLPLCSAIASRVEAANPMKDLVPRLSTGAWITTDLSSAPRWSDYAAPKPGYIVHVAEELDVAATGQVKYCNENKLDFLAQAGGHGGATTFHLGSKDIIINLRGLNSTVVAEDKSEMLVGGGALNSEYVAAATNSGVIVLNGGCNCVGVSGLTLGGGLSYWMNEFGMPVDNLISANLVTAKGELIEVSEHKNKDLLWAIKGAGPNFGIVTSLRMKVHPRENVKVWRAQLVFSGDKLEEFLNAMNDLKLSKKMNVNWGLSYVSPGPSSIIFAGLTYLDGDADAAEAAFQPLFEIGPDQTILIGVMDYARMNDGVDAFCEDGGRKPTWLVGLKSLDYPTWQRVSDQLATFVQATNQTDSRILVETYSMDVLREIGSEGASYPHRDINFHAFVQPIYDDSSLDGAADKFGAQVRELWRDTDGFDTPRTYINFAHGDEDLEEIYGESLPRLRELKKKWDPTNRFNQWFPIV</sequence>
<evidence type="ECO:0000313" key="8">
    <source>
        <dbReference type="EMBL" id="CAH0054028.1"/>
    </source>
</evidence>
<keyword evidence="3" id="KW-0285">Flavoprotein</keyword>
<dbReference type="Gene3D" id="3.30.465.10">
    <property type="match status" value="1"/>
</dbReference>
<dbReference type="Pfam" id="PF01565">
    <property type="entry name" value="FAD_binding_4"/>
    <property type="match status" value="1"/>
</dbReference>
<name>A0A9N9ZER5_9HYPO</name>
<evidence type="ECO:0000256" key="6">
    <source>
        <dbReference type="SAM" id="SignalP"/>
    </source>
</evidence>
<dbReference type="GO" id="GO:0016491">
    <property type="term" value="F:oxidoreductase activity"/>
    <property type="evidence" value="ECO:0007669"/>
    <property type="project" value="UniProtKB-KW"/>
</dbReference>
<dbReference type="InterPro" id="IPR016167">
    <property type="entry name" value="FAD-bd_PCMH_sub1"/>
</dbReference>
<evidence type="ECO:0000256" key="1">
    <source>
        <dbReference type="ARBA" id="ARBA00001974"/>
    </source>
</evidence>
<comment type="similarity">
    <text evidence="2">Belongs to the oxygen-dependent FAD-linked oxidoreductase family.</text>
</comment>
<feature type="domain" description="FAD-binding PCMH-type" evidence="7">
    <location>
        <begin position="40"/>
        <end position="224"/>
    </location>
</feature>
<evidence type="ECO:0000256" key="2">
    <source>
        <dbReference type="ARBA" id="ARBA00005466"/>
    </source>
</evidence>
<dbReference type="SUPFAM" id="SSF56176">
    <property type="entry name" value="FAD-binding/transporter-associated domain-like"/>
    <property type="match status" value="1"/>
</dbReference>
<dbReference type="OrthoDB" id="415825at2759"/>
<feature type="chain" id="PRO_5040112342" description="FAD-binding PCMH-type domain-containing protein" evidence="6">
    <location>
        <begin position="21"/>
        <end position="472"/>
    </location>
</feature>
<accession>A0A9N9ZER5</accession>
<comment type="caution">
    <text evidence="8">The sequence shown here is derived from an EMBL/GenBank/DDBJ whole genome shotgun (WGS) entry which is preliminary data.</text>
</comment>
<evidence type="ECO:0000313" key="9">
    <source>
        <dbReference type="Proteomes" id="UP000775872"/>
    </source>
</evidence>
<dbReference type="InterPro" id="IPR016166">
    <property type="entry name" value="FAD-bd_PCMH"/>
</dbReference>